<proteinExistence type="predicted"/>
<comment type="caution">
    <text evidence="1">The sequence shown here is derived from an EMBL/GenBank/DDBJ whole genome shotgun (WGS) entry which is preliminary data.</text>
</comment>
<dbReference type="GO" id="GO:0003677">
    <property type="term" value="F:DNA binding"/>
    <property type="evidence" value="ECO:0007669"/>
    <property type="project" value="UniProtKB-KW"/>
</dbReference>
<evidence type="ECO:0000313" key="1">
    <source>
        <dbReference type="EMBL" id="KAG7533083.1"/>
    </source>
</evidence>
<keyword evidence="2" id="KW-1185">Reference proteome</keyword>
<evidence type="ECO:0000313" key="2">
    <source>
        <dbReference type="Proteomes" id="UP000694240"/>
    </source>
</evidence>
<dbReference type="CDD" id="cd10017">
    <property type="entry name" value="B3_DNA"/>
    <property type="match status" value="1"/>
</dbReference>
<organism evidence="1 2">
    <name type="scientific">Arabidopsis thaliana x Arabidopsis arenosa</name>
    <dbReference type="NCBI Taxonomy" id="1240361"/>
    <lineage>
        <taxon>Eukaryota</taxon>
        <taxon>Viridiplantae</taxon>
        <taxon>Streptophyta</taxon>
        <taxon>Embryophyta</taxon>
        <taxon>Tracheophyta</taxon>
        <taxon>Spermatophyta</taxon>
        <taxon>Magnoliopsida</taxon>
        <taxon>eudicotyledons</taxon>
        <taxon>Gunneridae</taxon>
        <taxon>Pentapetalae</taxon>
        <taxon>rosids</taxon>
        <taxon>malvids</taxon>
        <taxon>Brassicales</taxon>
        <taxon>Brassicaceae</taxon>
        <taxon>Camelineae</taxon>
        <taxon>Arabidopsis</taxon>
    </lineage>
</organism>
<dbReference type="InterPro" id="IPR003340">
    <property type="entry name" value="B3_DNA-bd"/>
</dbReference>
<dbReference type="Proteomes" id="UP000694240">
    <property type="component" value="Chromosome 13"/>
</dbReference>
<protein>
    <submittedName>
        <fullName evidence="1">DNA-binding pseudobarrel domain superfamily</fullName>
    </submittedName>
</protein>
<name>A0A8T1XEX0_9BRAS</name>
<dbReference type="AlphaFoldDB" id="A0A8T1XEX0"/>
<dbReference type="PANTHER" id="PTHR34269">
    <property type="entry name" value="TRANSCRIPTION FACTOR B3-DOMAIN FAMILY-RELATED"/>
    <property type="match status" value="1"/>
</dbReference>
<gene>
    <name evidence="1" type="ORF">ISN45_Aa08g007210</name>
</gene>
<accession>A0A8T1XEX0</accession>
<dbReference type="PANTHER" id="PTHR34269:SF18">
    <property type="entry name" value="TF-B3 DOMAIN-CONTAINING PROTEIN"/>
    <property type="match status" value="1"/>
</dbReference>
<reference evidence="1 2" key="1">
    <citation type="submission" date="2020-12" db="EMBL/GenBank/DDBJ databases">
        <title>Concerted genomic and epigenomic changes stabilize Arabidopsis allopolyploids.</title>
        <authorList>
            <person name="Chen Z."/>
        </authorList>
    </citation>
    <scope>NUCLEOTIDE SEQUENCE [LARGE SCALE GENOMIC DNA]</scope>
    <source>
        <strain evidence="1">Allo738</strain>
        <tissue evidence="1">Leaf</tissue>
    </source>
</reference>
<dbReference type="EMBL" id="JAEFBK010000013">
    <property type="protein sequence ID" value="KAG7533083.1"/>
    <property type="molecule type" value="Genomic_DNA"/>
</dbReference>
<dbReference type="InterPro" id="IPR051442">
    <property type="entry name" value="B3_domain"/>
</dbReference>
<keyword evidence="1" id="KW-0238">DNA-binding</keyword>
<sequence>MRNLSNEGKGEDEWYGVSTELTLFKDPWIIKKVLTTSDLDQLGRLLLQTGPIEDHIVKYLNKDDKNKVQEGLGITVNVYEHDTDSTFELLPKRWTTWNSYVLNGGWRMYFVRRRGLRKGDKIGLFWDRFASRLHFRVLSRATT</sequence>